<evidence type="ECO:0000259" key="2">
    <source>
        <dbReference type="Pfam" id="PF00296"/>
    </source>
</evidence>
<dbReference type="InterPro" id="IPR036661">
    <property type="entry name" value="Luciferase-like_sf"/>
</dbReference>
<protein>
    <submittedName>
        <fullName evidence="3">LLM class F420-dependent oxidoreductase</fullName>
        <ecNumber evidence="3">1.-.-.-</ecNumber>
    </submittedName>
</protein>
<organism evidence="3 4">
    <name type="scientific">[Mycobacterium] holstebronense</name>
    <dbReference type="NCBI Taxonomy" id="3064288"/>
    <lineage>
        <taxon>Bacteria</taxon>
        <taxon>Bacillati</taxon>
        <taxon>Actinomycetota</taxon>
        <taxon>Actinomycetes</taxon>
        <taxon>Mycobacteriales</taxon>
        <taxon>Mycobacteriaceae</taxon>
        <taxon>Mycolicibacterium</taxon>
    </lineage>
</organism>
<reference evidence="3 4" key="1">
    <citation type="submission" date="2023-08" db="EMBL/GenBank/DDBJ databases">
        <authorList>
            <person name="Folkvardsen B D."/>
            <person name="Norman A."/>
        </authorList>
    </citation>
    <scope>NUCLEOTIDE SEQUENCE [LARGE SCALE GENOMIC DNA]</scope>
    <source>
        <strain evidence="3 4">Mu0102</strain>
    </source>
</reference>
<evidence type="ECO:0000313" key="3">
    <source>
        <dbReference type="EMBL" id="CAJ1508461.1"/>
    </source>
</evidence>
<dbReference type="Gene3D" id="3.20.20.30">
    <property type="entry name" value="Luciferase-like domain"/>
    <property type="match status" value="1"/>
</dbReference>
<dbReference type="InterPro" id="IPR019951">
    <property type="entry name" value="F420_OxRdatse_Rv3520c_pred"/>
</dbReference>
<accession>A0ABM9M1D4</accession>
<sequence length="347" mass="37314">MRIGVQLAYAGGFKEAVAQVVALERAGIDVVSVAEAYSFDAISQLGYLAAKTSRVELLTGVLPIYTRTPALLAMTAAGLDYVSDGRFALGLGTSGPQVVEGFHGVPFDAPLGRTREVVEICRAVWRRERLNYHGKHYQLPLPADRGTGLGKSLQLINHPVRERIPISIAALGPKNVELTAEIADGWQPVFFYPERANDVWGESLKAGAAKRDPALGPLDVIVGASLAIGDDVEDRLAWVKPQLALYIGGMGAKGRNFYHNLATRYGFGDVADRIQELYLSGRKTEAIDAVPDELVRNTSLVGPRGLVAERLTAYAEAGVTTLLVGPLATGPDEALRYVEELRALLPS</sequence>
<dbReference type="PANTHER" id="PTHR43244">
    <property type="match status" value="1"/>
</dbReference>
<dbReference type="RefSeq" id="WP_308484194.1">
    <property type="nucleotide sequence ID" value="NZ_OY726398.1"/>
</dbReference>
<keyword evidence="1 3" id="KW-0560">Oxidoreductase</keyword>
<dbReference type="EC" id="1.-.-.-" evidence="3"/>
<dbReference type="CDD" id="cd01097">
    <property type="entry name" value="Tetrahydromethanopterin_reductase"/>
    <property type="match status" value="1"/>
</dbReference>
<dbReference type="EMBL" id="OY726398">
    <property type="protein sequence ID" value="CAJ1508461.1"/>
    <property type="molecule type" value="Genomic_DNA"/>
</dbReference>
<evidence type="ECO:0000313" key="4">
    <source>
        <dbReference type="Proteomes" id="UP001190464"/>
    </source>
</evidence>
<dbReference type="GO" id="GO:0016491">
    <property type="term" value="F:oxidoreductase activity"/>
    <property type="evidence" value="ECO:0007669"/>
    <property type="project" value="UniProtKB-KW"/>
</dbReference>
<proteinExistence type="predicted"/>
<name>A0ABM9M1D4_9MYCO</name>
<dbReference type="PANTHER" id="PTHR43244:SF1">
    <property type="entry name" value="5,10-METHYLENETETRAHYDROMETHANOPTERIN REDUCTASE"/>
    <property type="match status" value="1"/>
</dbReference>
<dbReference type="InterPro" id="IPR011251">
    <property type="entry name" value="Luciferase-like_dom"/>
</dbReference>
<dbReference type="SUPFAM" id="SSF51679">
    <property type="entry name" value="Bacterial luciferase-like"/>
    <property type="match status" value="1"/>
</dbReference>
<dbReference type="Proteomes" id="UP001190464">
    <property type="component" value="Chromosome"/>
</dbReference>
<gene>
    <name evidence="3" type="ORF">MU0102_003413</name>
</gene>
<dbReference type="NCBIfam" id="TIGR03559">
    <property type="entry name" value="F420_Rv3520c"/>
    <property type="match status" value="1"/>
</dbReference>
<evidence type="ECO:0000256" key="1">
    <source>
        <dbReference type="ARBA" id="ARBA00023002"/>
    </source>
</evidence>
<feature type="domain" description="Luciferase-like" evidence="2">
    <location>
        <begin position="4"/>
        <end position="320"/>
    </location>
</feature>
<dbReference type="InterPro" id="IPR050564">
    <property type="entry name" value="F420-G6PD/mer"/>
</dbReference>
<dbReference type="Pfam" id="PF00296">
    <property type="entry name" value="Bac_luciferase"/>
    <property type="match status" value="1"/>
</dbReference>
<keyword evidence="4" id="KW-1185">Reference proteome</keyword>